<dbReference type="AlphaFoldDB" id="A0AAU7CCM2"/>
<dbReference type="EMBL" id="CP155447">
    <property type="protein sequence ID" value="XBH03217.1"/>
    <property type="molecule type" value="Genomic_DNA"/>
</dbReference>
<organism evidence="6">
    <name type="scientific">Singulisphaera sp. Ch08</name>
    <dbReference type="NCBI Taxonomy" id="3120278"/>
    <lineage>
        <taxon>Bacteria</taxon>
        <taxon>Pseudomonadati</taxon>
        <taxon>Planctomycetota</taxon>
        <taxon>Planctomycetia</taxon>
        <taxon>Isosphaerales</taxon>
        <taxon>Isosphaeraceae</taxon>
        <taxon>Singulisphaera</taxon>
    </lineage>
</organism>
<dbReference type="Pfam" id="PF00440">
    <property type="entry name" value="TetR_N"/>
    <property type="match status" value="1"/>
</dbReference>
<protein>
    <submittedName>
        <fullName evidence="6">TetR/AcrR family transcriptional regulator</fullName>
    </submittedName>
</protein>
<name>A0AAU7CCM2_9BACT</name>
<sequence>MAKGRPREFDVDEALDRALHVFWRKGYEGTTLLDLTEAMSINRPSLYAAFGNKEELFRKAFDRYDEEPAARLREALSQPTVHDVADRLLRKTADALTNPGNPPGCLAVHGALSCGDAAEPIRQKLIARRAAGETALRERFERARSEGSLSADTDPADLARFIVTVTQGMAVQAAAGASRDELHRVVELALRCLPT</sequence>
<dbReference type="PROSITE" id="PS01081">
    <property type="entry name" value="HTH_TETR_1"/>
    <property type="match status" value="1"/>
</dbReference>
<feature type="DNA-binding region" description="H-T-H motif" evidence="4">
    <location>
        <begin position="31"/>
        <end position="50"/>
    </location>
</feature>
<accession>A0AAU7CCM2</accession>
<dbReference type="Gene3D" id="1.10.357.10">
    <property type="entry name" value="Tetracycline Repressor, domain 2"/>
    <property type="match status" value="1"/>
</dbReference>
<evidence type="ECO:0000256" key="1">
    <source>
        <dbReference type="ARBA" id="ARBA00023015"/>
    </source>
</evidence>
<keyword evidence="3" id="KW-0804">Transcription</keyword>
<evidence type="ECO:0000256" key="4">
    <source>
        <dbReference type="PROSITE-ProRule" id="PRU00335"/>
    </source>
</evidence>
<dbReference type="InterPro" id="IPR023772">
    <property type="entry name" value="DNA-bd_HTH_TetR-type_CS"/>
</dbReference>
<dbReference type="SUPFAM" id="SSF48498">
    <property type="entry name" value="Tetracyclin repressor-like, C-terminal domain"/>
    <property type="match status" value="1"/>
</dbReference>
<proteinExistence type="predicted"/>
<dbReference type="Gene3D" id="1.10.10.60">
    <property type="entry name" value="Homeodomain-like"/>
    <property type="match status" value="1"/>
</dbReference>
<evidence type="ECO:0000259" key="5">
    <source>
        <dbReference type="PROSITE" id="PS50977"/>
    </source>
</evidence>
<reference evidence="6" key="1">
    <citation type="submission" date="2024-05" db="EMBL/GenBank/DDBJ databases">
        <title>Planctomycetes of the genus Singulisphaera possess chitinolytic capabilities.</title>
        <authorList>
            <person name="Ivanova A."/>
        </authorList>
    </citation>
    <scope>NUCLEOTIDE SEQUENCE</scope>
    <source>
        <strain evidence="6">Ch08T</strain>
    </source>
</reference>
<dbReference type="InterPro" id="IPR001647">
    <property type="entry name" value="HTH_TetR"/>
</dbReference>
<dbReference type="PROSITE" id="PS50977">
    <property type="entry name" value="HTH_TETR_2"/>
    <property type="match status" value="1"/>
</dbReference>
<gene>
    <name evidence="6" type="ORF">V5E97_33660</name>
</gene>
<dbReference type="InterPro" id="IPR036271">
    <property type="entry name" value="Tet_transcr_reg_TetR-rel_C_sf"/>
</dbReference>
<dbReference type="InterPro" id="IPR009057">
    <property type="entry name" value="Homeodomain-like_sf"/>
</dbReference>
<dbReference type="PANTHER" id="PTHR47506">
    <property type="entry name" value="TRANSCRIPTIONAL REGULATORY PROTEIN"/>
    <property type="match status" value="1"/>
</dbReference>
<dbReference type="RefSeq" id="WP_406695952.1">
    <property type="nucleotide sequence ID" value="NZ_CP155447.1"/>
</dbReference>
<dbReference type="SUPFAM" id="SSF46689">
    <property type="entry name" value="Homeodomain-like"/>
    <property type="match status" value="1"/>
</dbReference>
<evidence type="ECO:0000256" key="3">
    <source>
        <dbReference type="ARBA" id="ARBA00023163"/>
    </source>
</evidence>
<dbReference type="PANTHER" id="PTHR47506:SF1">
    <property type="entry name" value="HTH-TYPE TRANSCRIPTIONAL REGULATOR YJDC"/>
    <property type="match status" value="1"/>
</dbReference>
<dbReference type="GO" id="GO:0003677">
    <property type="term" value="F:DNA binding"/>
    <property type="evidence" value="ECO:0007669"/>
    <property type="project" value="UniProtKB-UniRule"/>
</dbReference>
<feature type="domain" description="HTH tetR-type" evidence="5">
    <location>
        <begin position="8"/>
        <end position="68"/>
    </location>
</feature>
<keyword evidence="2 4" id="KW-0238">DNA-binding</keyword>
<evidence type="ECO:0000256" key="2">
    <source>
        <dbReference type="ARBA" id="ARBA00023125"/>
    </source>
</evidence>
<dbReference type="Pfam" id="PF16925">
    <property type="entry name" value="TetR_C_13"/>
    <property type="match status" value="1"/>
</dbReference>
<keyword evidence="1" id="KW-0805">Transcription regulation</keyword>
<dbReference type="InterPro" id="IPR011075">
    <property type="entry name" value="TetR_C"/>
</dbReference>
<evidence type="ECO:0000313" key="6">
    <source>
        <dbReference type="EMBL" id="XBH03217.1"/>
    </source>
</evidence>